<name>A0A261Y8A5_9FUNG</name>
<sequence>MAVPESFPEPIQSYDVHIYFDHTDTTSTETARQLRQDIIDQLGHLEGFRVHKLWDKPIGPHPTAMFECDFRSPAIFATVVPWVQIHRRHLPVLVHPRTGNDLEDHTTHAIWIGDKQPLILDAL</sequence>
<evidence type="ECO:0000313" key="2">
    <source>
        <dbReference type="Proteomes" id="UP000242875"/>
    </source>
</evidence>
<dbReference type="Proteomes" id="UP000242875">
    <property type="component" value="Unassembled WGS sequence"/>
</dbReference>
<proteinExistence type="predicted"/>
<dbReference type="SUPFAM" id="SSF143410">
    <property type="entry name" value="DOPA-like"/>
    <property type="match status" value="1"/>
</dbReference>
<dbReference type="Pfam" id="PF08883">
    <property type="entry name" value="DOPA_dioxygen"/>
    <property type="match status" value="1"/>
</dbReference>
<protein>
    <recommendedName>
        <fullName evidence="3">DOPA 4,5-dioxygenase</fullName>
    </recommendedName>
</protein>
<evidence type="ECO:0000313" key="1">
    <source>
        <dbReference type="EMBL" id="OZJ06808.1"/>
    </source>
</evidence>
<dbReference type="InterPro" id="IPR023389">
    <property type="entry name" value="DOPA-like_sf"/>
</dbReference>
<dbReference type="EMBL" id="MVBO01000001">
    <property type="protein sequence ID" value="OZJ06808.1"/>
    <property type="molecule type" value="Genomic_DNA"/>
</dbReference>
<dbReference type="PANTHER" id="PTHR36423">
    <property type="entry name" value="AFR070WP"/>
    <property type="match status" value="1"/>
</dbReference>
<dbReference type="AlphaFoldDB" id="A0A261Y8A5"/>
<dbReference type="InterPro" id="IPR014980">
    <property type="entry name" value="DOPA_dioxygen"/>
</dbReference>
<reference evidence="1 2" key="1">
    <citation type="journal article" date="2017" name="Mycologia">
        <title>Bifiguratus adelaidae, gen. et sp. nov., a new member of Mucoromycotina in endophytic and soil-dwelling habitats.</title>
        <authorList>
            <person name="Torres-Cruz T.J."/>
            <person name="Billingsley Tobias T.L."/>
            <person name="Almatruk M."/>
            <person name="Hesse C."/>
            <person name="Kuske C.R."/>
            <person name="Desiro A."/>
            <person name="Benucci G.M."/>
            <person name="Bonito G."/>
            <person name="Stajich J.E."/>
            <person name="Dunlap C."/>
            <person name="Arnold A.E."/>
            <person name="Porras-Alfaro A."/>
        </authorList>
    </citation>
    <scope>NUCLEOTIDE SEQUENCE [LARGE SCALE GENOMIC DNA]</scope>
    <source>
        <strain evidence="1 2">AZ0501</strain>
    </source>
</reference>
<dbReference type="PIRSF" id="PIRSF028139">
    <property type="entry name" value="DOPA-diox_rel_Mll2280"/>
    <property type="match status" value="1"/>
</dbReference>
<accession>A0A261Y8A5</accession>
<gene>
    <name evidence="1" type="ORF">BZG36_00100</name>
</gene>
<dbReference type="OrthoDB" id="9970095at2759"/>
<organism evidence="1 2">
    <name type="scientific">Bifiguratus adelaidae</name>
    <dbReference type="NCBI Taxonomy" id="1938954"/>
    <lineage>
        <taxon>Eukaryota</taxon>
        <taxon>Fungi</taxon>
        <taxon>Fungi incertae sedis</taxon>
        <taxon>Mucoromycota</taxon>
        <taxon>Mucoromycotina</taxon>
        <taxon>Endogonomycetes</taxon>
        <taxon>Endogonales</taxon>
        <taxon>Endogonales incertae sedis</taxon>
        <taxon>Bifiguratus</taxon>
    </lineage>
</organism>
<dbReference type="PANTHER" id="PTHR36423:SF2">
    <property type="entry name" value="AFR070WP"/>
    <property type="match status" value="1"/>
</dbReference>
<dbReference type="Gene3D" id="3.30.70.1240">
    <property type="entry name" value="DOPA-like domains"/>
    <property type="match status" value="1"/>
</dbReference>
<evidence type="ECO:0008006" key="3">
    <source>
        <dbReference type="Google" id="ProtNLM"/>
    </source>
</evidence>
<comment type="caution">
    <text evidence="1">The sequence shown here is derived from an EMBL/GenBank/DDBJ whole genome shotgun (WGS) entry which is preliminary data.</text>
</comment>
<keyword evidence="2" id="KW-1185">Reference proteome</keyword>